<dbReference type="Gene3D" id="6.10.150.10">
    <property type="match status" value="1"/>
</dbReference>
<feature type="repeat" description="RPEL" evidence="4">
    <location>
        <begin position="74"/>
        <end position="99"/>
    </location>
</feature>
<protein>
    <submittedName>
        <fullName evidence="7">Phosphatase and actin regulator</fullName>
    </submittedName>
</protein>
<dbReference type="GO" id="GO:0005634">
    <property type="term" value="C:nucleus"/>
    <property type="evidence" value="ECO:0007669"/>
    <property type="project" value="UniProtKB-SubCell"/>
</dbReference>
<dbReference type="Pfam" id="PF02755">
    <property type="entry name" value="RPEL"/>
    <property type="match status" value="1"/>
</dbReference>
<evidence type="ECO:0000256" key="2">
    <source>
        <dbReference type="ARBA" id="ARBA00022737"/>
    </source>
</evidence>
<dbReference type="SMART" id="SM00707">
    <property type="entry name" value="RPEL"/>
    <property type="match status" value="2"/>
</dbReference>
<dbReference type="PANTHER" id="PTHR22793">
    <property type="entry name" value="MYOCARDIN-RELATED TRANSCRIPTION FACTOR-RELATED"/>
    <property type="match status" value="1"/>
</dbReference>
<organism evidence="6 7">
    <name type="scientific">Plectus sambesii</name>
    <dbReference type="NCBI Taxonomy" id="2011161"/>
    <lineage>
        <taxon>Eukaryota</taxon>
        <taxon>Metazoa</taxon>
        <taxon>Ecdysozoa</taxon>
        <taxon>Nematoda</taxon>
        <taxon>Chromadorea</taxon>
        <taxon>Plectida</taxon>
        <taxon>Plectina</taxon>
        <taxon>Plectoidea</taxon>
        <taxon>Plectidae</taxon>
        <taxon>Plectus</taxon>
    </lineage>
</organism>
<dbReference type="GO" id="GO:0003713">
    <property type="term" value="F:transcription coactivator activity"/>
    <property type="evidence" value="ECO:0007669"/>
    <property type="project" value="TreeGrafter"/>
</dbReference>
<evidence type="ECO:0000313" key="7">
    <source>
        <dbReference type="WBParaSite" id="PSAMB.scaffold11753size3151.g34378.t1"/>
    </source>
</evidence>
<evidence type="ECO:0000256" key="4">
    <source>
        <dbReference type="PROSITE-ProRule" id="PRU00401"/>
    </source>
</evidence>
<sequence>MGRVRAERERATDSYFAAQGFSYALLVSASPRTCASTTTADALAVRAKLGPTASVANPAIHERVRRLQRAQMGDALKRKIEQRPDKHKLFTQHILLSDSSVDPLIQEKVERLKKCKLADNLNNKLAHRPGVLELVDKHILHVDVALEDAIKEGRLQFKPTSAGLSKAPFVEVVTTAALGADSAPSSPRIARMEVISTPSFVSGTPPLARLTSKSSKIKKKSQHRSSTPYDNSANAKGKVIKFHEYKGPPPKSLQQLGSQMTAQTMIPQKAPLNRSSSLTNVPSRTVDMNASDAEQNNDSDSSYDLLLHQQQLFLQWQLELRQHNLE</sequence>
<dbReference type="InterPro" id="IPR004018">
    <property type="entry name" value="RPEL_repeat"/>
</dbReference>
<dbReference type="InterPro" id="IPR043451">
    <property type="entry name" value="Myocardin-like"/>
</dbReference>
<keyword evidence="2" id="KW-0677">Repeat</keyword>
<keyword evidence="6" id="KW-1185">Reference proteome</keyword>
<feature type="region of interest" description="Disordered" evidence="5">
    <location>
        <begin position="203"/>
        <end position="234"/>
    </location>
</feature>
<feature type="repeat" description="RPEL" evidence="4">
    <location>
        <begin position="119"/>
        <end position="144"/>
    </location>
</feature>
<reference evidence="7" key="1">
    <citation type="submission" date="2022-11" db="UniProtKB">
        <authorList>
            <consortium name="WormBaseParasite"/>
        </authorList>
    </citation>
    <scope>IDENTIFICATION</scope>
</reference>
<evidence type="ECO:0000313" key="6">
    <source>
        <dbReference type="Proteomes" id="UP000887566"/>
    </source>
</evidence>
<feature type="region of interest" description="Disordered" evidence="5">
    <location>
        <begin position="266"/>
        <end position="300"/>
    </location>
</feature>
<proteinExistence type="predicted"/>
<dbReference type="Proteomes" id="UP000887566">
    <property type="component" value="Unplaced"/>
</dbReference>
<keyword evidence="3" id="KW-0539">Nucleus</keyword>
<evidence type="ECO:0000256" key="3">
    <source>
        <dbReference type="ARBA" id="ARBA00023242"/>
    </source>
</evidence>
<comment type="subcellular location">
    <subcellularLocation>
        <location evidence="1">Nucleus</location>
    </subcellularLocation>
</comment>
<name>A0A914US51_9BILA</name>
<accession>A0A914US51</accession>
<dbReference type="AlphaFoldDB" id="A0A914US51"/>
<evidence type="ECO:0000256" key="5">
    <source>
        <dbReference type="SAM" id="MobiDB-lite"/>
    </source>
</evidence>
<dbReference type="Gene3D" id="6.10.140.2040">
    <property type="match status" value="1"/>
</dbReference>
<evidence type="ECO:0000256" key="1">
    <source>
        <dbReference type="ARBA" id="ARBA00004123"/>
    </source>
</evidence>
<feature type="compositionally biased region" description="Polar residues" evidence="5">
    <location>
        <begin position="273"/>
        <end position="300"/>
    </location>
</feature>
<dbReference type="PROSITE" id="PS51073">
    <property type="entry name" value="RPEL"/>
    <property type="match status" value="2"/>
</dbReference>
<dbReference type="PANTHER" id="PTHR22793:SF12">
    <property type="entry name" value="MYOCARDIN-RELATED TRANSCRIPTION FACTOR, ISOFORM H"/>
    <property type="match status" value="1"/>
</dbReference>
<dbReference type="WBParaSite" id="PSAMB.scaffold11753size3151.g34378.t1">
    <property type="protein sequence ID" value="PSAMB.scaffold11753size3151.g34378.t1"/>
    <property type="gene ID" value="PSAMB.scaffold11753size3151.g34378"/>
</dbReference>
<dbReference type="GO" id="GO:0045944">
    <property type="term" value="P:positive regulation of transcription by RNA polymerase II"/>
    <property type="evidence" value="ECO:0007669"/>
    <property type="project" value="TreeGrafter"/>
</dbReference>